<dbReference type="EMBL" id="NBSK02000009">
    <property type="protein sequence ID" value="KAJ0188441.1"/>
    <property type="molecule type" value="Genomic_DNA"/>
</dbReference>
<dbReference type="AlphaFoldDB" id="A0A9R1UKA0"/>
<evidence type="ECO:0000313" key="1">
    <source>
        <dbReference type="EMBL" id="KAJ0188441.1"/>
    </source>
</evidence>
<organism evidence="1 2">
    <name type="scientific">Lactuca sativa</name>
    <name type="common">Garden lettuce</name>
    <dbReference type="NCBI Taxonomy" id="4236"/>
    <lineage>
        <taxon>Eukaryota</taxon>
        <taxon>Viridiplantae</taxon>
        <taxon>Streptophyta</taxon>
        <taxon>Embryophyta</taxon>
        <taxon>Tracheophyta</taxon>
        <taxon>Spermatophyta</taxon>
        <taxon>Magnoliopsida</taxon>
        <taxon>eudicotyledons</taxon>
        <taxon>Gunneridae</taxon>
        <taxon>Pentapetalae</taxon>
        <taxon>asterids</taxon>
        <taxon>campanulids</taxon>
        <taxon>Asterales</taxon>
        <taxon>Asteraceae</taxon>
        <taxon>Cichorioideae</taxon>
        <taxon>Cichorieae</taxon>
        <taxon>Lactucinae</taxon>
        <taxon>Lactuca</taxon>
    </lineage>
</organism>
<protein>
    <submittedName>
        <fullName evidence="1">Uncharacterized protein</fullName>
    </submittedName>
</protein>
<proteinExistence type="predicted"/>
<gene>
    <name evidence="1" type="ORF">LSAT_V11C900455860</name>
</gene>
<reference evidence="1 2" key="1">
    <citation type="journal article" date="2017" name="Nat. Commun.">
        <title>Genome assembly with in vitro proximity ligation data and whole-genome triplication in lettuce.</title>
        <authorList>
            <person name="Reyes-Chin-Wo S."/>
            <person name="Wang Z."/>
            <person name="Yang X."/>
            <person name="Kozik A."/>
            <person name="Arikit S."/>
            <person name="Song C."/>
            <person name="Xia L."/>
            <person name="Froenicke L."/>
            <person name="Lavelle D.O."/>
            <person name="Truco M.J."/>
            <person name="Xia R."/>
            <person name="Zhu S."/>
            <person name="Xu C."/>
            <person name="Xu H."/>
            <person name="Xu X."/>
            <person name="Cox K."/>
            <person name="Korf I."/>
            <person name="Meyers B.C."/>
            <person name="Michelmore R.W."/>
        </authorList>
    </citation>
    <scope>NUCLEOTIDE SEQUENCE [LARGE SCALE GENOMIC DNA]</scope>
    <source>
        <strain evidence="2">cv. Salinas</strain>
        <tissue evidence="1">Seedlings</tissue>
    </source>
</reference>
<name>A0A9R1UKA0_LACSA</name>
<evidence type="ECO:0000313" key="2">
    <source>
        <dbReference type="Proteomes" id="UP000235145"/>
    </source>
</evidence>
<dbReference type="Proteomes" id="UP000235145">
    <property type="component" value="Unassembled WGS sequence"/>
</dbReference>
<comment type="caution">
    <text evidence="1">The sequence shown here is derived from an EMBL/GenBank/DDBJ whole genome shotgun (WGS) entry which is preliminary data.</text>
</comment>
<accession>A0A9R1UKA0</accession>
<keyword evidence="2" id="KW-1185">Reference proteome</keyword>
<sequence>MDSAQKFFFHLQFLSGWKRGLLVGLCPFSLFFRFTTGIRNLRIHPDSKMGFERLANRNCMECPTPARAFRSTNPLFHFRDICVR</sequence>